<protein>
    <recommendedName>
        <fullName evidence="2">Reverse transcriptase domain-containing protein</fullName>
    </recommendedName>
</protein>
<dbReference type="OrthoDB" id="9780724at2"/>
<proteinExistence type="predicted"/>
<keyword evidence="4" id="KW-1185">Reference proteome</keyword>
<evidence type="ECO:0000313" key="3">
    <source>
        <dbReference type="EMBL" id="KQL55259.1"/>
    </source>
</evidence>
<organism evidence="3 4">
    <name type="scientific">Heyndrickxia shackletonii</name>
    <dbReference type="NCBI Taxonomy" id="157838"/>
    <lineage>
        <taxon>Bacteria</taxon>
        <taxon>Bacillati</taxon>
        <taxon>Bacillota</taxon>
        <taxon>Bacilli</taxon>
        <taxon>Bacillales</taxon>
        <taxon>Bacillaceae</taxon>
        <taxon>Heyndrickxia</taxon>
    </lineage>
</organism>
<sequence>MTDVLPYELPLIFSNDNLYEYLQNLDPNKLTYWEEYSIDKLFNKRIEQTEPFNYVIYKNDTSTRLISLVHPLSQLYMLKVIEKYDLEIVNHLRQNAIFSVRYPHIISNKYISSFDSISKRMLSILNDENEESTTYPNSYFVKRKFTKINHFYKSNLLRNLEIKYSKLLKLDFQNCFYNIYTHSLDWSYLGDIKLAKELRNSLRVSSILDKVMQSSNYGETNGIVVGPEFSRYIAEFVLCEIDKTIYHELKNSKIIHKVDYEIVRFMDDIFIFCNEDTHAIHIKEVIERICFRYRLSINESKSKLEERPFLKSNLWESKLRLKLVNFSNMLIEKSGENYKVIENVIQELTDEIKSLLINFSSEQHKIIGYSLKFFENKIDYIIKQISNKEESIRRFTLAKLIDLFQYILIFSINTPNILKYIKLTLFLYLNENEKSEDITDLLYKKALEILKFHSRKRIEVLNLFICLKFISKDLPESLLLKFLKEYDDYFTLATISFYLGTEDRKYKYLKVRKLINQAIDKKIRSIFENDITNKNYIKKILLSKEFYLIFDFYTSEVLFKDTKDNLTKFKNIVDNINIDWSEKNLYNFFLDFIKGFNKPFINWHAGIKDIVEVLDRKSAKLDTRASD</sequence>
<evidence type="ECO:0000259" key="2">
    <source>
        <dbReference type="PROSITE" id="PS50878"/>
    </source>
</evidence>
<evidence type="ECO:0000313" key="4">
    <source>
        <dbReference type="Proteomes" id="UP000051888"/>
    </source>
</evidence>
<feature type="domain" description="Reverse transcriptase" evidence="2">
    <location>
        <begin position="62"/>
        <end position="371"/>
    </location>
</feature>
<dbReference type="CDD" id="cd01646">
    <property type="entry name" value="RT_Bac_retron_I"/>
    <property type="match status" value="1"/>
</dbReference>
<dbReference type="Pfam" id="PF00078">
    <property type="entry name" value="RVT_1"/>
    <property type="match status" value="1"/>
</dbReference>
<dbReference type="PROSITE" id="PS50878">
    <property type="entry name" value="RT_POL"/>
    <property type="match status" value="1"/>
</dbReference>
<dbReference type="InterPro" id="IPR000477">
    <property type="entry name" value="RT_dom"/>
</dbReference>
<dbReference type="PANTHER" id="PTHR34047:SF8">
    <property type="entry name" value="PROTEIN YKFC"/>
    <property type="match status" value="1"/>
</dbReference>
<name>A0A0Q3WY85_9BACI</name>
<accession>A0A0Q3WY85</accession>
<dbReference type="PATRIC" id="fig|157838.3.peg.4046"/>
<dbReference type="EMBL" id="LJJC01000004">
    <property type="protein sequence ID" value="KQL55259.1"/>
    <property type="molecule type" value="Genomic_DNA"/>
</dbReference>
<comment type="caution">
    <text evidence="3">The sequence shown here is derived from an EMBL/GenBank/DDBJ whole genome shotgun (WGS) entry which is preliminary data.</text>
</comment>
<dbReference type="InterPro" id="IPR051083">
    <property type="entry name" value="GrpII_Intron_Splice-Mob/Def"/>
</dbReference>
<dbReference type="RefSeq" id="WP_055741058.1">
    <property type="nucleotide sequence ID" value="NZ_JAAIWL010000005.1"/>
</dbReference>
<dbReference type="PANTHER" id="PTHR34047">
    <property type="entry name" value="NUCLEAR INTRON MATURASE 1, MITOCHONDRIAL-RELATED"/>
    <property type="match status" value="1"/>
</dbReference>
<dbReference type="AlphaFoldDB" id="A0A0Q3WY85"/>
<gene>
    <name evidence="3" type="ORF">AN964_18240</name>
</gene>
<keyword evidence="1" id="KW-0175">Coiled coil</keyword>
<reference evidence="3 4" key="1">
    <citation type="submission" date="2015-09" db="EMBL/GenBank/DDBJ databases">
        <title>Genome sequencing project for genomic taxonomy and phylogenomics of Bacillus-like bacteria.</title>
        <authorList>
            <person name="Liu B."/>
            <person name="Wang J."/>
            <person name="Zhu Y."/>
            <person name="Liu G."/>
            <person name="Chen Q."/>
            <person name="Chen Z."/>
            <person name="Lan J."/>
            <person name="Che J."/>
            <person name="Ge C."/>
            <person name="Shi H."/>
            <person name="Pan Z."/>
            <person name="Liu X."/>
        </authorList>
    </citation>
    <scope>NUCLEOTIDE SEQUENCE [LARGE SCALE GENOMIC DNA]</scope>
    <source>
        <strain evidence="3 4">LMG 18435</strain>
    </source>
</reference>
<evidence type="ECO:0000256" key="1">
    <source>
        <dbReference type="SAM" id="Coils"/>
    </source>
</evidence>
<dbReference type="STRING" id="157838.AN964_18240"/>
<feature type="coiled-coil region" evidence="1">
    <location>
        <begin position="331"/>
        <end position="358"/>
    </location>
</feature>
<dbReference type="Proteomes" id="UP000051888">
    <property type="component" value="Unassembled WGS sequence"/>
</dbReference>